<dbReference type="RefSeq" id="WP_092345654.1">
    <property type="nucleotide sequence ID" value="NZ_FNQN01000003.1"/>
</dbReference>
<evidence type="ECO:0000259" key="1">
    <source>
        <dbReference type="Pfam" id="PF00561"/>
    </source>
</evidence>
<dbReference type="AlphaFoldDB" id="A0A1H3YBR8"/>
<gene>
    <name evidence="2" type="ORF">SAMN05660420_01154</name>
</gene>
<dbReference type="InterPro" id="IPR050266">
    <property type="entry name" value="AB_hydrolase_sf"/>
</dbReference>
<dbReference type="Pfam" id="PF00561">
    <property type="entry name" value="Abhydrolase_1"/>
    <property type="match status" value="1"/>
</dbReference>
<keyword evidence="3" id="KW-1185">Reference proteome</keyword>
<organism evidence="2 3">
    <name type="scientific">Desulfuromusa kysingii</name>
    <dbReference type="NCBI Taxonomy" id="37625"/>
    <lineage>
        <taxon>Bacteria</taxon>
        <taxon>Pseudomonadati</taxon>
        <taxon>Thermodesulfobacteriota</taxon>
        <taxon>Desulfuromonadia</taxon>
        <taxon>Desulfuromonadales</taxon>
        <taxon>Geopsychrobacteraceae</taxon>
        <taxon>Desulfuromusa</taxon>
    </lineage>
</organism>
<protein>
    <submittedName>
        <fullName evidence="2">Pimeloyl-ACP methyl ester carboxylesterase</fullName>
    </submittedName>
</protein>
<dbReference type="InterPro" id="IPR029058">
    <property type="entry name" value="AB_hydrolase_fold"/>
</dbReference>
<name>A0A1H3YBR8_9BACT</name>
<reference evidence="2 3" key="1">
    <citation type="submission" date="2016-10" db="EMBL/GenBank/DDBJ databases">
        <authorList>
            <person name="de Groot N.N."/>
        </authorList>
    </citation>
    <scope>NUCLEOTIDE SEQUENCE [LARGE SCALE GENOMIC DNA]</scope>
    <source>
        <strain evidence="2 3">DSM 7343</strain>
    </source>
</reference>
<dbReference type="STRING" id="37625.SAMN05660420_01154"/>
<dbReference type="EMBL" id="FNQN01000003">
    <property type="protein sequence ID" value="SEA08454.1"/>
    <property type="molecule type" value="Genomic_DNA"/>
</dbReference>
<evidence type="ECO:0000313" key="2">
    <source>
        <dbReference type="EMBL" id="SEA08454.1"/>
    </source>
</evidence>
<sequence length="266" mass="28763">MQSKPENIHLAYDEAGTGQAVLLIHGFPLNRQMWQPQIEALSAAGFRVIAPDLRGFGESEAGESPGTVEAMVDDLINLLDRLQVEKAVVAGMSMGGYLLLDLLQRYPQRISAACFVVTRSDADDETGRAKRDHLIAEIEAGRPQTVADAFLPVLFAPHSTQNRPELIAKVQSWMTATSTTGLIHGLQAIRDRRDATPLLATLQLPTLIIGAEDDQAIPPEKSIALAAQIPASRLAMLSAVGHLGNLENGDLFNEVLISFLRSVQTV</sequence>
<dbReference type="PANTHER" id="PTHR43798">
    <property type="entry name" value="MONOACYLGLYCEROL LIPASE"/>
    <property type="match status" value="1"/>
</dbReference>
<dbReference type="Gene3D" id="3.40.50.1820">
    <property type="entry name" value="alpha/beta hydrolase"/>
    <property type="match status" value="1"/>
</dbReference>
<feature type="domain" description="AB hydrolase-1" evidence="1">
    <location>
        <begin position="20"/>
        <end position="248"/>
    </location>
</feature>
<dbReference type="InterPro" id="IPR000073">
    <property type="entry name" value="AB_hydrolase_1"/>
</dbReference>
<evidence type="ECO:0000313" key="3">
    <source>
        <dbReference type="Proteomes" id="UP000199409"/>
    </source>
</evidence>
<accession>A0A1H3YBR8</accession>
<dbReference type="PRINTS" id="PR00412">
    <property type="entry name" value="EPOXHYDRLASE"/>
</dbReference>
<dbReference type="SUPFAM" id="SSF53474">
    <property type="entry name" value="alpha/beta-Hydrolases"/>
    <property type="match status" value="1"/>
</dbReference>
<dbReference type="GO" id="GO:0003824">
    <property type="term" value="F:catalytic activity"/>
    <property type="evidence" value="ECO:0007669"/>
    <property type="project" value="InterPro"/>
</dbReference>
<proteinExistence type="predicted"/>
<dbReference type="InterPro" id="IPR000639">
    <property type="entry name" value="Epox_hydrolase-like"/>
</dbReference>
<dbReference type="Proteomes" id="UP000199409">
    <property type="component" value="Unassembled WGS sequence"/>
</dbReference>
<dbReference type="PRINTS" id="PR00111">
    <property type="entry name" value="ABHYDROLASE"/>
</dbReference>
<dbReference type="OrthoDB" id="5338718at2"/>